<gene>
    <name evidence="1" type="ORF">HMPREF0971_02352</name>
</gene>
<comment type="caution">
    <text evidence="1">The sequence shown here is derived from an EMBL/GenBank/DDBJ whole genome shotgun (WGS) entry which is preliminary data.</text>
</comment>
<feature type="non-terminal residue" evidence="1">
    <location>
        <position position="58"/>
    </location>
</feature>
<organism evidence="1 2">
    <name type="scientific">Segatella oris F0302</name>
    <dbReference type="NCBI Taxonomy" id="649760"/>
    <lineage>
        <taxon>Bacteria</taxon>
        <taxon>Pseudomonadati</taxon>
        <taxon>Bacteroidota</taxon>
        <taxon>Bacteroidia</taxon>
        <taxon>Bacteroidales</taxon>
        <taxon>Prevotellaceae</taxon>
        <taxon>Segatella</taxon>
    </lineage>
</organism>
<sequence length="58" mass="6466">MRSTFSVIFYLKKDKVKKDGNVTHHGAHHRGRYASAVQLQALHQAESLGHQGGRALAR</sequence>
<dbReference type="STRING" id="649760.HMPREF0971_02352"/>
<evidence type="ECO:0000313" key="2">
    <source>
        <dbReference type="Proteomes" id="UP000004079"/>
    </source>
</evidence>
<reference evidence="1 2" key="1">
    <citation type="submission" date="2009-11" db="EMBL/GenBank/DDBJ databases">
        <authorList>
            <person name="Weinstock G."/>
            <person name="Sodergren E."/>
            <person name="Clifton S."/>
            <person name="Fulton L."/>
            <person name="Fulton B."/>
            <person name="Courtney L."/>
            <person name="Fronick C."/>
            <person name="Harrison M."/>
            <person name="Strong C."/>
            <person name="Farmer C."/>
            <person name="Delahaunty K."/>
            <person name="Markovic C."/>
            <person name="Hall O."/>
            <person name="Minx P."/>
            <person name="Tomlinson C."/>
            <person name="Mitreva M."/>
            <person name="Nelson J."/>
            <person name="Hou S."/>
            <person name="Wollam A."/>
            <person name="Pepin K.H."/>
            <person name="Johnson M."/>
            <person name="Bhonagiri V."/>
            <person name="Nash W.E."/>
            <person name="Warren W."/>
            <person name="Chinwalla A."/>
            <person name="Mardis E.R."/>
            <person name="Wilson R.K."/>
        </authorList>
    </citation>
    <scope>NUCLEOTIDE SEQUENCE [LARGE SCALE GENOMIC DNA]</scope>
    <source>
        <strain evidence="1 2">F0302</strain>
    </source>
</reference>
<accession>D1QTM3</accession>
<dbReference type="EMBL" id="ACUZ02000038">
    <property type="protein sequence ID" value="EFB31373.1"/>
    <property type="molecule type" value="Genomic_DNA"/>
</dbReference>
<name>D1QTM3_9BACT</name>
<protein>
    <submittedName>
        <fullName evidence="1">Uncharacterized protein</fullName>
    </submittedName>
</protein>
<dbReference type="HOGENOM" id="CLU_2983749_0_0_10"/>
<dbReference type="Proteomes" id="UP000004079">
    <property type="component" value="Unassembled WGS sequence"/>
</dbReference>
<proteinExistence type="predicted"/>
<dbReference type="AlphaFoldDB" id="D1QTM3"/>
<evidence type="ECO:0000313" key="1">
    <source>
        <dbReference type="EMBL" id="EFB31373.1"/>
    </source>
</evidence>